<feature type="region of interest" description="Disordered" evidence="12">
    <location>
        <begin position="342"/>
        <end position="388"/>
    </location>
</feature>
<dbReference type="Pfam" id="PF06027">
    <property type="entry name" value="SLC35F"/>
    <property type="match status" value="1"/>
</dbReference>
<dbReference type="Gene3D" id="3.30.40.10">
    <property type="entry name" value="Zinc/RING finger domain, C3HC4 (zinc finger)"/>
    <property type="match status" value="1"/>
</dbReference>
<dbReference type="InterPro" id="IPR011011">
    <property type="entry name" value="Znf_FYVE_PHD"/>
</dbReference>
<comment type="similarity">
    <text evidence="3">Belongs to the SLC35F solute transporter family.</text>
</comment>
<dbReference type="InterPro" id="IPR001965">
    <property type="entry name" value="Znf_PHD"/>
</dbReference>
<evidence type="ECO:0000259" key="14">
    <source>
        <dbReference type="SMART" id="SM00249"/>
    </source>
</evidence>
<keyword evidence="7" id="KW-0863">Zinc-finger</keyword>
<dbReference type="InterPro" id="IPR019787">
    <property type="entry name" value="Znf_PHD-finger"/>
</dbReference>
<dbReference type="GO" id="GO:0016020">
    <property type="term" value="C:membrane"/>
    <property type="evidence" value="ECO:0007669"/>
    <property type="project" value="UniProtKB-SubCell"/>
</dbReference>
<dbReference type="PANTHER" id="PTHR14571:SF13">
    <property type="entry name" value="PHD FINGER PROTEIN 13"/>
    <property type="match status" value="1"/>
</dbReference>
<evidence type="ECO:0000256" key="1">
    <source>
        <dbReference type="ARBA" id="ARBA00004123"/>
    </source>
</evidence>
<feature type="region of interest" description="Disordered" evidence="12">
    <location>
        <begin position="99"/>
        <end position="326"/>
    </location>
</feature>
<dbReference type="STRING" id="8022.A0A060XIF5"/>
<keyword evidence="5 13" id="KW-0812">Transmembrane</keyword>
<gene>
    <name evidence="15" type="ORF">GSONMT00011969001</name>
</gene>
<dbReference type="InterPro" id="IPR009262">
    <property type="entry name" value="SLC35_F1/F2/F6"/>
</dbReference>
<dbReference type="InterPro" id="IPR019786">
    <property type="entry name" value="Zinc_finger_PHD-type_CS"/>
</dbReference>
<keyword evidence="11" id="KW-0539">Nucleus</keyword>
<dbReference type="GO" id="GO:0008270">
    <property type="term" value="F:zinc ion binding"/>
    <property type="evidence" value="ECO:0007669"/>
    <property type="project" value="UniProtKB-KW"/>
</dbReference>
<evidence type="ECO:0000256" key="13">
    <source>
        <dbReference type="SAM" id="Phobius"/>
    </source>
</evidence>
<organism evidence="15 16">
    <name type="scientific">Oncorhynchus mykiss</name>
    <name type="common">Rainbow trout</name>
    <name type="synonym">Salmo gairdneri</name>
    <dbReference type="NCBI Taxonomy" id="8022"/>
    <lineage>
        <taxon>Eukaryota</taxon>
        <taxon>Metazoa</taxon>
        <taxon>Chordata</taxon>
        <taxon>Craniata</taxon>
        <taxon>Vertebrata</taxon>
        <taxon>Euteleostomi</taxon>
        <taxon>Actinopterygii</taxon>
        <taxon>Neopterygii</taxon>
        <taxon>Teleostei</taxon>
        <taxon>Protacanthopterygii</taxon>
        <taxon>Salmoniformes</taxon>
        <taxon>Salmonidae</taxon>
        <taxon>Salmoninae</taxon>
        <taxon>Oncorhynchus</taxon>
    </lineage>
</organism>
<sequence>MPIVVKKTSATAVNLSLLTADLLSLFCGLFLFQYTMTDGLNSLTGKGCSTNDTLYVRKRKRTVEDFNQFCTFVLAYAGYIPYQTEEWWCSESKPRDSNPCSTSQSTSPWAYQSSPTSDCGSSARGQKEEGKEVKRRSDKKPVGPGQGDKKPRGESAKSPNTEQAATRSTFSKTPEIHEQHLPQSGWTNHNSCPTDNKTHPLMVSKRDHDCKLPQSFLTQLFPEATPSSSLSDHRNKTNNGQTDTPDPNGSAGKTSDAFPQKKGSEELEQEVTEQPVDMTMTSCETERSSPHRLGDREKKRRKKEKGSRESWEGSGSEGGIDRGQRSDILRMVMDRRFRGQLAEDQETGYHTEEGSSPDQDRDHGGSNYQTDQGGSDGEDTSADNRKMEDEDDSWDLITCFCLKPFAGRPMIECSECGTWVHLSCAKIRRTHVPEVFICQPCRDTKTNIRRSNRARIAPRKRFSD</sequence>
<feature type="compositionally biased region" description="Polar residues" evidence="12">
    <location>
        <begin position="237"/>
        <end position="253"/>
    </location>
</feature>
<keyword evidence="8" id="KW-0862">Zinc</keyword>
<keyword evidence="4" id="KW-0813">Transport</keyword>
<dbReference type="AlphaFoldDB" id="A0A060XIF5"/>
<feature type="compositionally biased region" description="Basic and acidic residues" evidence="12">
    <location>
        <begin position="284"/>
        <end position="297"/>
    </location>
</feature>
<feature type="compositionally biased region" description="Polar residues" evidence="12">
    <location>
        <begin position="157"/>
        <end position="172"/>
    </location>
</feature>
<dbReference type="EMBL" id="FR905397">
    <property type="protein sequence ID" value="CDQ79022.1"/>
    <property type="molecule type" value="Genomic_DNA"/>
</dbReference>
<feature type="compositionally biased region" description="Polar residues" evidence="12">
    <location>
        <begin position="181"/>
        <end position="195"/>
    </location>
</feature>
<evidence type="ECO:0000256" key="11">
    <source>
        <dbReference type="ARBA" id="ARBA00023242"/>
    </source>
</evidence>
<feature type="compositionally biased region" description="Basic and acidic residues" evidence="12">
    <location>
        <begin position="347"/>
        <end position="364"/>
    </location>
</feature>
<evidence type="ECO:0000256" key="8">
    <source>
        <dbReference type="ARBA" id="ARBA00022833"/>
    </source>
</evidence>
<dbReference type="PROSITE" id="PS01359">
    <property type="entry name" value="ZF_PHD_1"/>
    <property type="match status" value="1"/>
</dbReference>
<feature type="domain" description="Zinc finger PHD-type" evidence="14">
    <location>
        <begin position="398"/>
        <end position="442"/>
    </location>
</feature>
<evidence type="ECO:0000256" key="4">
    <source>
        <dbReference type="ARBA" id="ARBA00022448"/>
    </source>
</evidence>
<evidence type="ECO:0000256" key="2">
    <source>
        <dbReference type="ARBA" id="ARBA00004141"/>
    </source>
</evidence>
<feature type="compositionally biased region" description="Polar residues" evidence="12">
    <location>
        <begin position="99"/>
        <end position="124"/>
    </location>
</feature>
<evidence type="ECO:0000256" key="10">
    <source>
        <dbReference type="ARBA" id="ARBA00023136"/>
    </source>
</evidence>
<dbReference type="PANTHER" id="PTHR14571">
    <property type="entry name" value="HISTONE-LYSINE N-METHYLTRANSFERASE SET-26-RELATED"/>
    <property type="match status" value="1"/>
</dbReference>
<dbReference type="GO" id="GO:0005634">
    <property type="term" value="C:nucleus"/>
    <property type="evidence" value="ECO:0007669"/>
    <property type="project" value="UniProtKB-SubCell"/>
</dbReference>
<evidence type="ECO:0000256" key="3">
    <source>
        <dbReference type="ARBA" id="ARBA00007863"/>
    </source>
</evidence>
<name>A0A060XIF5_ONCMY</name>
<comment type="subcellular location">
    <subcellularLocation>
        <location evidence="2">Membrane</location>
        <topology evidence="2">Multi-pass membrane protein</topology>
    </subcellularLocation>
    <subcellularLocation>
        <location evidence="1">Nucleus</location>
    </subcellularLocation>
</comment>
<dbReference type="Pfam" id="PF00628">
    <property type="entry name" value="PHD"/>
    <property type="match status" value="1"/>
</dbReference>
<dbReference type="InterPro" id="IPR013083">
    <property type="entry name" value="Znf_RING/FYVE/PHD"/>
</dbReference>
<reference evidence="15 16" key="1">
    <citation type="journal article" date="2014" name="Nat. Commun.">
        <title>The rainbow trout genome provides novel insights into evolution after whole-genome duplication in vertebrates.</title>
        <authorList>
            <person name="Berthelot C."/>
            <person name="Brunet F."/>
            <person name="Chalopin D."/>
            <person name="Juanchich A."/>
            <person name="Bernard M."/>
            <person name="Noel B."/>
            <person name="Bento P."/>
            <person name="Da Silva C."/>
            <person name="Labadie K."/>
            <person name="Alberti A."/>
            <person name="Aury J.M."/>
            <person name="Louis A."/>
            <person name="Dehais P."/>
            <person name="Bardou P."/>
            <person name="Montfort J."/>
            <person name="Klopp C."/>
            <person name="Cabau C."/>
            <person name="Gaspin C."/>
            <person name="Thorgaard G.H."/>
            <person name="Boussaha M."/>
            <person name="Quillet E."/>
            <person name="Guyomard R."/>
            <person name="Galiana D."/>
            <person name="Bobe J."/>
            <person name="Volff J.N."/>
            <person name="Genet C."/>
            <person name="Wincker P."/>
            <person name="Jaillon O."/>
            <person name="Roest Crollius H."/>
            <person name="Guiguen Y."/>
        </authorList>
    </citation>
    <scope>NUCLEOTIDE SEQUENCE [LARGE SCALE GENOMIC DNA]</scope>
</reference>
<dbReference type="PaxDb" id="8022-A0A060XIF5"/>
<evidence type="ECO:0000256" key="7">
    <source>
        <dbReference type="ARBA" id="ARBA00022771"/>
    </source>
</evidence>
<accession>A0A060XIF5</accession>
<keyword evidence="9 13" id="KW-1133">Transmembrane helix</keyword>
<keyword evidence="6" id="KW-0479">Metal-binding</keyword>
<dbReference type="GO" id="GO:0022857">
    <property type="term" value="F:transmembrane transporter activity"/>
    <property type="evidence" value="ECO:0007669"/>
    <property type="project" value="InterPro"/>
</dbReference>
<dbReference type="SMART" id="SM00249">
    <property type="entry name" value="PHD"/>
    <property type="match status" value="1"/>
</dbReference>
<evidence type="ECO:0000256" key="5">
    <source>
        <dbReference type="ARBA" id="ARBA00022692"/>
    </source>
</evidence>
<dbReference type="SUPFAM" id="SSF57903">
    <property type="entry name" value="FYVE/PHD zinc finger"/>
    <property type="match status" value="1"/>
</dbReference>
<dbReference type="InterPro" id="IPR041947">
    <property type="entry name" value="PHD_PHF13"/>
</dbReference>
<evidence type="ECO:0000256" key="12">
    <source>
        <dbReference type="SAM" id="MobiDB-lite"/>
    </source>
</evidence>
<feature type="transmembrane region" description="Helical" evidence="13">
    <location>
        <begin position="12"/>
        <end position="32"/>
    </location>
</feature>
<evidence type="ECO:0000256" key="9">
    <source>
        <dbReference type="ARBA" id="ARBA00022989"/>
    </source>
</evidence>
<evidence type="ECO:0000313" key="16">
    <source>
        <dbReference type="Proteomes" id="UP000193380"/>
    </source>
</evidence>
<keyword evidence="10 13" id="KW-0472">Membrane</keyword>
<proteinExistence type="inferred from homology"/>
<evidence type="ECO:0000256" key="6">
    <source>
        <dbReference type="ARBA" id="ARBA00022723"/>
    </source>
</evidence>
<protein>
    <recommendedName>
        <fullName evidence="14">Zinc finger PHD-type domain-containing protein</fullName>
    </recommendedName>
</protein>
<dbReference type="CDD" id="cd15632">
    <property type="entry name" value="PHD_PHF13"/>
    <property type="match status" value="1"/>
</dbReference>
<evidence type="ECO:0000313" key="15">
    <source>
        <dbReference type="EMBL" id="CDQ79022.1"/>
    </source>
</evidence>
<dbReference type="Proteomes" id="UP000193380">
    <property type="component" value="Chromosome 27"/>
</dbReference>